<reference evidence="2" key="1">
    <citation type="journal article" date="2020" name="BMC Genomics">
        <title>Correction to: Identification and distribution of gene clusters required for synthesis of sphingolipid metabolism inhibitors in diverse species of the filamentous fungus Fusarium.</title>
        <authorList>
            <person name="Kim H.S."/>
            <person name="Lohmar J.M."/>
            <person name="Busman M."/>
            <person name="Brown D.W."/>
            <person name="Naumann T.A."/>
            <person name="Divon H.H."/>
            <person name="Lysoe E."/>
            <person name="Uhlig S."/>
            <person name="Proctor R.H."/>
        </authorList>
    </citation>
    <scope>NUCLEOTIDE SEQUENCE</scope>
    <source>
        <strain evidence="2">NRRL 22465</strain>
    </source>
</reference>
<organism evidence="2 3">
    <name type="scientific">Fusarium zealandicum</name>
    <dbReference type="NCBI Taxonomy" id="1053134"/>
    <lineage>
        <taxon>Eukaryota</taxon>
        <taxon>Fungi</taxon>
        <taxon>Dikarya</taxon>
        <taxon>Ascomycota</taxon>
        <taxon>Pezizomycotina</taxon>
        <taxon>Sordariomycetes</taxon>
        <taxon>Hypocreomycetidae</taxon>
        <taxon>Hypocreales</taxon>
        <taxon>Nectriaceae</taxon>
        <taxon>Fusarium</taxon>
        <taxon>Fusarium staphyleae species complex</taxon>
    </lineage>
</organism>
<name>A0A8H4UCM8_9HYPO</name>
<dbReference type="AlphaFoldDB" id="A0A8H4UCM8"/>
<keyword evidence="3" id="KW-1185">Reference proteome</keyword>
<dbReference type="SUPFAM" id="SSF48403">
    <property type="entry name" value="Ankyrin repeat"/>
    <property type="match status" value="1"/>
</dbReference>
<gene>
    <name evidence="2" type="ORF">FZEAL_9106</name>
</gene>
<feature type="repeat" description="ANK" evidence="1">
    <location>
        <begin position="70"/>
        <end position="99"/>
    </location>
</feature>
<sequence>MAPIETIRLLRKHNADFTRGNALHKAASSRFPQRPEVMAYLLDEAGVDINQLEHVYDSVIQDWKAGGVGTALHSAVRAKRPENIKLLLDRGINKDLKDKEGRAALDRAREANYAEGVTLLESWGRL</sequence>
<dbReference type="OrthoDB" id="194358at2759"/>
<proteinExistence type="predicted"/>
<comment type="caution">
    <text evidence="2">The sequence shown here is derived from an EMBL/GenBank/DDBJ whole genome shotgun (WGS) entry which is preliminary data.</text>
</comment>
<dbReference type="PROSITE" id="PS50088">
    <property type="entry name" value="ANK_REPEAT"/>
    <property type="match status" value="1"/>
</dbReference>
<dbReference type="Proteomes" id="UP000635477">
    <property type="component" value="Unassembled WGS sequence"/>
</dbReference>
<evidence type="ECO:0000313" key="2">
    <source>
        <dbReference type="EMBL" id="KAF4973920.1"/>
    </source>
</evidence>
<dbReference type="InterPro" id="IPR002110">
    <property type="entry name" value="Ankyrin_rpt"/>
</dbReference>
<dbReference type="Pfam" id="PF00023">
    <property type="entry name" value="Ank"/>
    <property type="match status" value="1"/>
</dbReference>
<dbReference type="EMBL" id="JABEYC010000825">
    <property type="protein sequence ID" value="KAF4973920.1"/>
    <property type="molecule type" value="Genomic_DNA"/>
</dbReference>
<dbReference type="SMART" id="SM00248">
    <property type="entry name" value="ANK"/>
    <property type="match status" value="2"/>
</dbReference>
<dbReference type="Gene3D" id="1.25.40.20">
    <property type="entry name" value="Ankyrin repeat-containing domain"/>
    <property type="match status" value="1"/>
</dbReference>
<keyword evidence="1" id="KW-0040">ANK repeat</keyword>
<evidence type="ECO:0008006" key="4">
    <source>
        <dbReference type="Google" id="ProtNLM"/>
    </source>
</evidence>
<evidence type="ECO:0000313" key="3">
    <source>
        <dbReference type="Proteomes" id="UP000635477"/>
    </source>
</evidence>
<protein>
    <recommendedName>
        <fullName evidence="4">Ankyrin</fullName>
    </recommendedName>
</protein>
<evidence type="ECO:0000256" key="1">
    <source>
        <dbReference type="PROSITE-ProRule" id="PRU00023"/>
    </source>
</evidence>
<accession>A0A8H4UCM8</accession>
<reference evidence="2" key="2">
    <citation type="submission" date="2020-05" db="EMBL/GenBank/DDBJ databases">
        <authorList>
            <person name="Kim H.-S."/>
            <person name="Proctor R.H."/>
            <person name="Brown D.W."/>
        </authorList>
    </citation>
    <scope>NUCLEOTIDE SEQUENCE</scope>
    <source>
        <strain evidence="2">NRRL 22465</strain>
    </source>
</reference>
<dbReference type="InterPro" id="IPR036770">
    <property type="entry name" value="Ankyrin_rpt-contain_sf"/>
</dbReference>